<dbReference type="EMBL" id="HBGE01021546">
    <property type="protein sequence ID" value="CAD9112172.1"/>
    <property type="molecule type" value="Transcribed_RNA"/>
</dbReference>
<keyword evidence="2" id="KW-1133">Transmembrane helix</keyword>
<reference evidence="3" key="1">
    <citation type="submission" date="2021-01" db="EMBL/GenBank/DDBJ databases">
        <authorList>
            <person name="Corre E."/>
            <person name="Pelletier E."/>
            <person name="Niang G."/>
            <person name="Scheremetjew M."/>
            <person name="Finn R."/>
            <person name="Kale V."/>
            <person name="Holt S."/>
            <person name="Cochrane G."/>
            <person name="Meng A."/>
            <person name="Brown T."/>
            <person name="Cohen L."/>
        </authorList>
    </citation>
    <scope>NUCLEOTIDE SEQUENCE</scope>
    <source>
        <strain evidence="3">OF101</strain>
    </source>
</reference>
<organism evidence="3">
    <name type="scientific">Alexandrium catenella</name>
    <name type="common">Red tide dinoflagellate</name>
    <name type="synonym">Gonyaulax catenella</name>
    <dbReference type="NCBI Taxonomy" id="2925"/>
    <lineage>
        <taxon>Eukaryota</taxon>
        <taxon>Sar</taxon>
        <taxon>Alveolata</taxon>
        <taxon>Dinophyceae</taxon>
        <taxon>Gonyaulacales</taxon>
        <taxon>Pyrocystaceae</taxon>
        <taxon>Alexandrium</taxon>
    </lineage>
</organism>
<feature type="region of interest" description="Disordered" evidence="1">
    <location>
        <begin position="1"/>
        <end position="29"/>
    </location>
</feature>
<keyword evidence="2" id="KW-0472">Membrane</keyword>
<evidence type="ECO:0000256" key="1">
    <source>
        <dbReference type="SAM" id="MobiDB-lite"/>
    </source>
</evidence>
<accession>A0A7S1LUM0</accession>
<proteinExistence type="predicted"/>
<evidence type="ECO:0000256" key="2">
    <source>
        <dbReference type="SAM" id="Phobius"/>
    </source>
</evidence>
<name>A0A7S1LUM0_ALECA</name>
<protein>
    <submittedName>
        <fullName evidence="3">Uncharacterized protein</fullName>
    </submittedName>
</protein>
<sequence>MKSFELEPLNANSDSDRKTGSSGSDGDDDDCSDTRFFAIVCCGCLGCILLVALCAFPSYLAWKRHSTCSALQGQSTEGWNTMLPPNTTMQMLPGFFSFFYHEVDVRPATASSHDTAKLGFWSDMNVLFALQRYSYTDTRGAAESVTLEARQPWGLYLGMRYDIWRCAGDQTDGFSIVEDWWARPWFNWQSAATFDIVDHKTGTTIGRSTSHKDNGIQGIGLTKYIRSKEIDVLDMQGNRIAHTYQQSQIEAGFSYRRYFVTNLHPQIVPNEVVSFLGAVWEIQGAQKSEAKDHESNSQSSYSSESRRRRTR</sequence>
<evidence type="ECO:0000313" key="3">
    <source>
        <dbReference type="EMBL" id="CAD9112172.1"/>
    </source>
</evidence>
<dbReference type="AlphaFoldDB" id="A0A7S1LUM0"/>
<keyword evidence="2" id="KW-0812">Transmembrane</keyword>
<gene>
    <name evidence="3" type="ORF">ACAT0790_LOCUS13011</name>
</gene>
<feature type="region of interest" description="Disordered" evidence="1">
    <location>
        <begin position="286"/>
        <end position="311"/>
    </location>
</feature>
<feature type="transmembrane region" description="Helical" evidence="2">
    <location>
        <begin position="36"/>
        <end position="56"/>
    </location>
</feature>